<sequence length="192" mass="20687">MRRRLTAIALAAATLVAGATVGTTTSPASAGAEDTVRITVKVDGCPTCQLGLVQYDEADPDSYWSVPYRQVRHGKVVFEIPADRTRGTSISIDAPWATAYIHGTQFVVMQYGGFEPGDRVTRRQALNADEGGRCWSGSDRDRTLHVTVARKRYGTAPEVGLRAWANPTLPSTDMGTVFEGSIVTTHPHCPPA</sequence>
<dbReference type="EMBL" id="JBHSMD010000005">
    <property type="protein sequence ID" value="MFC5494668.1"/>
    <property type="molecule type" value="Genomic_DNA"/>
</dbReference>
<protein>
    <submittedName>
        <fullName evidence="2">Uncharacterized protein</fullName>
    </submittedName>
</protein>
<gene>
    <name evidence="2" type="ORF">ACFPKY_16250</name>
</gene>
<proteinExistence type="predicted"/>
<name>A0ABW0N4L1_9ACTN</name>
<keyword evidence="3" id="KW-1185">Reference proteome</keyword>
<feature type="chain" id="PRO_5047343159" evidence="1">
    <location>
        <begin position="20"/>
        <end position="192"/>
    </location>
</feature>
<comment type="caution">
    <text evidence="2">The sequence shown here is derived from an EMBL/GenBank/DDBJ whole genome shotgun (WGS) entry which is preliminary data.</text>
</comment>
<dbReference type="Proteomes" id="UP001595956">
    <property type="component" value="Unassembled WGS sequence"/>
</dbReference>
<evidence type="ECO:0000256" key="1">
    <source>
        <dbReference type="SAM" id="SignalP"/>
    </source>
</evidence>
<evidence type="ECO:0000313" key="3">
    <source>
        <dbReference type="Proteomes" id="UP001595956"/>
    </source>
</evidence>
<evidence type="ECO:0000313" key="2">
    <source>
        <dbReference type="EMBL" id="MFC5494668.1"/>
    </source>
</evidence>
<accession>A0ABW0N4L1</accession>
<feature type="signal peptide" evidence="1">
    <location>
        <begin position="1"/>
        <end position="19"/>
    </location>
</feature>
<dbReference type="RefSeq" id="WP_345170643.1">
    <property type="nucleotide sequence ID" value="NZ_BAABFQ010000001.1"/>
</dbReference>
<reference evidence="3" key="1">
    <citation type="journal article" date="2019" name="Int. J. Syst. Evol. Microbiol.">
        <title>The Global Catalogue of Microorganisms (GCM) 10K type strain sequencing project: providing services to taxonomists for standard genome sequencing and annotation.</title>
        <authorList>
            <consortium name="The Broad Institute Genomics Platform"/>
            <consortium name="The Broad Institute Genome Sequencing Center for Infectious Disease"/>
            <person name="Wu L."/>
            <person name="Ma J."/>
        </authorList>
    </citation>
    <scope>NUCLEOTIDE SEQUENCE [LARGE SCALE GENOMIC DNA]</scope>
    <source>
        <strain evidence="3">KACC 13778</strain>
    </source>
</reference>
<keyword evidence="1" id="KW-0732">Signal</keyword>
<organism evidence="2 3">
    <name type="scientific">Nocardioides caricicola</name>
    <dbReference type="NCBI Taxonomy" id="634770"/>
    <lineage>
        <taxon>Bacteria</taxon>
        <taxon>Bacillati</taxon>
        <taxon>Actinomycetota</taxon>
        <taxon>Actinomycetes</taxon>
        <taxon>Propionibacteriales</taxon>
        <taxon>Nocardioidaceae</taxon>
        <taxon>Nocardioides</taxon>
    </lineage>
</organism>